<dbReference type="Proteomes" id="UP000789366">
    <property type="component" value="Unassembled WGS sequence"/>
</dbReference>
<accession>A0ACA9QBB3</accession>
<proteinExistence type="predicted"/>
<gene>
    <name evidence="1" type="ORF">SPELUC_LOCUS13527</name>
</gene>
<sequence>LKNNYDNTISENISQTSYADTSCKEISQNAAIQHVKKNQQFICNIIEKQHKTKYTLTLNSGDLVGCEFKILDKWYSAIELELLGTNEYSALDIISLGTFISLRNAKQLNKQARHFNAMAAIAAKQIVRLRAVHA</sequence>
<reference evidence="1" key="1">
    <citation type="submission" date="2021-06" db="EMBL/GenBank/DDBJ databases">
        <authorList>
            <person name="Kallberg Y."/>
            <person name="Tangrot J."/>
            <person name="Rosling A."/>
        </authorList>
    </citation>
    <scope>NUCLEOTIDE SEQUENCE</scope>
    <source>
        <strain evidence="1">28 12/20/2015</strain>
    </source>
</reference>
<evidence type="ECO:0000313" key="1">
    <source>
        <dbReference type="EMBL" id="CAG8737116.1"/>
    </source>
</evidence>
<evidence type="ECO:0000313" key="2">
    <source>
        <dbReference type="Proteomes" id="UP000789366"/>
    </source>
</evidence>
<comment type="caution">
    <text evidence="1">The sequence shown here is derived from an EMBL/GenBank/DDBJ whole genome shotgun (WGS) entry which is preliminary data.</text>
</comment>
<feature type="non-terminal residue" evidence="1">
    <location>
        <position position="134"/>
    </location>
</feature>
<protein>
    <submittedName>
        <fullName evidence="1">6295_t:CDS:1</fullName>
    </submittedName>
</protein>
<feature type="non-terminal residue" evidence="1">
    <location>
        <position position="1"/>
    </location>
</feature>
<keyword evidence="2" id="KW-1185">Reference proteome</keyword>
<organism evidence="1 2">
    <name type="scientific">Cetraspora pellucida</name>
    <dbReference type="NCBI Taxonomy" id="1433469"/>
    <lineage>
        <taxon>Eukaryota</taxon>
        <taxon>Fungi</taxon>
        <taxon>Fungi incertae sedis</taxon>
        <taxon>Mucoromycota</taxon>
        <taxon>Glomeromycotina</taxon>
        <taxon>Glomeromycetes</taxon>
        <taxon>Diversisporales</taxon>
        <taxon>Gigasporaceae</taxon>
        <taxon>Cetraspora</taxon>
    </lineage>
</organism>
<dbReference type="EMBL" id="CAJVPW010036141">
    <property type="protein sequence ID" value="CAG8737116.1"/>
    <property type="molecule type" value="Genomic_DNA"/>
</dbReference>
<name>A0ACA9QBB3_9GLOM</name>